<proteinExistence type="predicted"/>
<evidence type="ECO:0000256" key="1">
    <source>
        <dbReference type="SAM" id="Coils"/>
    </source>
</evidence>
<feature type="coiled-coil region" evidence="1">
    <location>
        <begin position="31"/>
        <end position="58"/>
    </location>
</feature>
<sequence length="139" mass="15128">MKLFGTRRRLAAAESEVARLTHAHDTDSRSLADANVRMQLLEAESAALTRDNEILRRVRAAADHECARLRDAYAALCRQNASLLADVEASIPMITAAEGQRDELAEQLAVAEGRLTRLVRPREANAPAAEQCELAAVAP</sequence>
<reference evidence="2 3" key="1">
    <citation type="submission" date="2017-03" db="EMBL/GenBank/DDBJ databases">
        <title>Draft genome sequence of Streptomyces scabrisporus NF3, endophyte isolated from Amphipterygium adstringens.</title>
        <authorList>
            <person name="Vazquez M."/>
            <person name="Ceapa C.D."/>
            <person name="Rodriguez Luna D."/>
            <person name="Sanchez Esquivel S."/>
        </authorList>
    </citation>
    <scope>NUCLEOTIDE SEQUENCE [LARGE SCALE GENOMIC DNA]</scope>
    <source>
        <strain evidence="2 3">NF3</strain>
    </source>
</reference>
<dbReference type="STRING" id="159449.B4N89_27300"/>
<keyword evidence="1" id="KW-0175">Coiled coil</keyword>
<dbReference type="Proteomes" id="UP000190037">
    <property type="component" value="Unassembled WGS sequence"/>
</dbReference>
<keyword evidence="3" id="KW-1185">Reference proteome</keyword>
<accession>A0A1T3P4W4</accession>
<comment type="caution">
    <text evidence="2">The sequence shown here is derived from an EMBL/GenBank/DDBJ whole genome shotgun (WGS) entry which is preliminary data.</text>
</comment>
<gene>
    <name evidence="2" type="ORF">B4N89_27300</name>
</gene>
<protein>
    <submittedName>
        <fullName evidence="2">Uncharacterized protein</fullName>
    </submittedName>
</protein>
<dbReference type="RefSeq" id="WP_078978431.1">
    <property type="nucleotide sequence ID" value="NZ_MWQN01000001.1"/>
</dbReference>
<dbReference type="EMBL" id="MWQN01000001">
    <property type="protein sequence ID" value="OPC84138.1"/>
    <property type="molecule type" value="Genomic_DNA"/>
</dbReference>
<evidence type="ECO:0000313" key="2">
    <source>
        <dbReference type="EMBL" id="OPC84138.1"/>
    </source>
</evidence>
<name>A0A1T3P4W4_9ACTN</name>
<dbReference type="AlphaFoldDB" id="A0A1T3P4W4"/>
<evidence type="ECO:0000313" key="3">
    <source>
        <dbReference type="Proteomes" id="UP000190037"/>
    </source>
</evidence>
<organism evidence="2 3">
    <name type="scientific">Embleya scabrispora</name>
    <dbReference type="NCBI Taxonomy" id="159449"/>
    <lineage>
        <taxon>Bacteria</taxon>
        <taxon>Bacillati</taxon>
        <taxon>Actinomycetota</taxon>
        <taxon>Actinomycetes</taxon>
        <taxon>Kitasatosporales</taxon>
        <taxon>Streptomycetaceae</taxon>
        <taxon>Embleya</taxon>
    </lineage>
</organism>